<dbReference type="PROSITE" id="PS50011">
    <property type="entry name" value="PROTEIN_KINASE_DOM"/>
    <property type="match status" value="1"/>
</dbReference>
<dbReference type="PANTHER" id="PTHR24054">
    <property type="entry name" value="CASEIN KINASE II SUBUNIT ALPHA"/>
    <property type="match status" value="1"/>
</dbReference>
<gene>
    <name evidence="13" type="ORF">FEM48_ZijujUnG0034600</name>
</gene>
<dbReference type="EC" id="2.7.11.1" evidence="11"/>
<dbReference type="GO" id="GO:0004674">
    <property type="term" value="F:protein serine/threonine kinase activity"/>
    <property type="evidence" value="ECO:0007669"/>
    <property type="project" value="UniProtKB-UniRule"/>
</dbReference>
<evidence type="ECO:0000256" key="9">
    <source>
        <dbReference type="PROSITE-ProRule" id="PRU10141"/>
    </source>
</evidence>
<dbReference type="GO" id="GO:0005956">
    <property type="term" value="C:protein kinase CK2 complex"/>
    <property type="evidence" value="ECO:0007669"/>
    <property type="project" value="TreeGrafter"/>
</dbReference>
<dbReference type="GO" id="GO:0005634">
    <property type="term" value="C:nucleus"/>
    <property type="evidence" value="ECO:0007669"/>
    <property type="project" value="TreeGrafter"/>
</dbReference>
<evidence type="ECO:0000256" key="1">
    <source>
        <dbReference type="ARBA" id="ARBA00022527"/>
    </source>
</evidence>
<dbReference type="InterPro" id="IPR000719">
    <property type="entry name" value="Prot_kinase_dom"/>
</dbReference>
<reference evidence="13" key="1">
    <citation type="journal article" date="2021" name="Front. Plant Sci.">
        <title>Chromosome-Scale Genome Assembly for Chinese Sour Jujube and Insights Into Its Genome Evolution and Domestication Signature.</title>
        <authorList>
            <person name="Shen L.-Y."/>
            <person name="Luo H."/>
            <person name="Wang X.-L."/>
            <person name="Wang X.-M."/>
            <person name="Qiu X.-J."/>
            <person name="Liu H."/>
            <person name="Zhou S.-S."/>
            <person name="Jia K.-H."/>
            <person name="Nie S."/>
            <person name="Bao Y.-T."/>
            <person name="Zhang R.-G."/>
            <person name="Yun Q.-Z."/>
            <person name="Chai Y.-H."/>
            <person name="Lu J.-Y."/>
            <person name="Li Y."/>
            <person name="Zhao S.-W."/>
            <person name="Mao J.-F."/>
            <person name="Jia S.-G."/>
            <person name="Mao Y.-M."/>
        </authorList>
    </citation>
    <scope>NUCLEOTIDE SEQUENCE</scope>
    <source>
        <strain evidence="13">AT0</strain>
        <tissue evidence="13">Leaf</tissue>
    </source>
</reference>
<feature type="binding site" evidence="9">
    <location>
        <position position="156"/>
    </location>
    <ligand>
        <name>ATP</name>
        <dbReference type="ChEBI" id="CHEBI:30616"/>
    </ligand>
</feature>
<dbReference type="InterPro" id="IPR045216">
    <property type="entry name" value="CK2_alpha"/>
</dbReference>
<dbReference type="GO" id="GO:0005829">
    <property type="term" value="C:cytosol"/>
    <property type="evidence" value="ECO:0007669"/>
    <property type="project" value="TreeGrafter"/>
</dbReference>
<dbReference type="InterPro" id="IPR017441">
    <property type="entry name" value="Protein_kinase_ATP_BS"/>
</dbReference>
<dbReference type="InterPro" id="IPR008271">
    <property type="entry name" value="Ser/Thr_kinase_AS"/>
</dbReference>
<dbReference type="PROSITE" id="PS00108">
    <property type="entry name" value="PROTEIN_KINASE_ST"/>
    <property type="match status" value="1"/>
</dbReference>
<dbReference type="AlphaFoldDB" id="A0A978U9G1"/>
<comment type="catalytic activity">
    <reaction evidence="7 11">
        <text>L-seryl-[protein] + ATP = O-phospho-L-seryl-[protein] + ADP + H(+)</text>
        <dbReference type="Rhea" id="RHEA:17989"/>
        <dbReference type="Rhea" id="RHEA-COMP:9863"/>
        <dbReference type="Rhea" id="RHEA-COMP:11604"/>
        <dbReference type="ChEBI" id="CHEBI:15378"/>
        <dbReference type="ChEBI" id="CHEBI:29999"/>
        <dbReference type="ChEBI" id="CHEBI:30616"/>
        <dbReference type="ChEBI" id="CHEBI:83421"/>
        <dbReference type="ChEBI" id="CHEBI:456216"/>
        <dbReference type="EC" id="2.7.11.1"/>
    </reaction>
</comment>
<dbReference type="Proteomes" id="UP000813462">
    <property type="component" value="Unassembled WGS sequence"/>
</dbReference>
<organism evidence="13 14">
    <name type="scientific">Ziziphus jujuba var. spinosa</name>
    <dbReference type="NCBI Taxonomy" id="714518"/>
    <lineage>
        <taxon>Eukaryota</taxon>
        <taxon>Viridiplantae</taxon>
        <taxon>Streptophyta</taxon>
        <taxon>Embryophyta</taxon>
        <taxon>Tracheophyta</taxon>
        <taxon>Spermatophyta</taxon>
        <taxon>Magnoliopsida</taxon>
        <taxon>eudicotyledons</taxon>
        <taxon>Gunneridae</taxon>
        <taxon>Pentapetalae</taxon>
        <taxon>rosids</taxon>
        <taxon>fabids</taxon>
        <taxon>Rosales</taxon>
        <taxon>Rhamnaceae</taxon>
        <taxon>Paliureae</taxon>
        <taxon>Ziziphus</taxon>
    </lineage>
</organism>
<proteinExistence type="inferred from homology"/>
<protein>
    <recommendedName>
        <fullName evidence="11">Casein kinase II subunit alpha</fullName>
        <shortName evidence="11">CK II alpha</shortName>
        <ecNumber evidence="11">2.7.11.1</ecNumber>
    </recommendedName>
</protein>
<dbReference type="CDD" id="cd14132">
    <property type="entry name" value="STKc_CK2_alpha"/>
    <property type="match status" value="1"/>
</dbReference>
<comment type="similarity">
    <text evidence="8 11">Belongs to the protein kinase superfamily. Ser/Thr protein kinase family. CK2 subfamily.</text>
</comment>
<dbReference type="FunFam" id="1.10.510.10:FF:000059">
    <property type="entry name" value="Casein kinase II subunit alpha"/>
    <property type="match status" value="1"/>
</dbReference>
<dbReference type="FunFam" id="3.30.200.20:FF:000088">
    <property type="entry name" value="Casein kinase II subunit alpha"/>
    <property type="match status" value="1"/>
</dbReference>
<dbReference type="SMART" id="SM00220">
    <property type="entry name" value="S_TKc"/>
    <property type="match status" value="1"/>
</dbReference>
<evidence type="ECO:0000256" key="11">
    <source>
        <dbReference type="RuleBase" id="RU369118"/>
    </source>
</evidence>
<dbReference type="SUPFAM" id="SSF56112">
    <property type="entry name" value="Protein kinase-like (PK-like)"/>
    <property type="match status" value="1"/>
</dbReference>
<evidence type="ECO:0000256" key="4">
    <source>
        <dbReference type="ARBA" id="ARBA00022777"/>
    </source>
</evidence>
<evidence type="ECO:0000256" key="6">
    <source>
        <dbReference type="ARBA" id="ARBA00047899"/>
    </source>
</evidence>
<feature type="domain" description="Protein kinase" evidence="12">
    <location>
        <begin position="127"/>
        <end position="438"/>
    </location>
</feature>
<evidence type="ECO:0000256" key="2">
    <source>
        <dbReference type="ARBA" id="ARBA00022679"/>
    </source>
</evidence>
<evidence type="ECO:0000313" key="14">
    <source>
        <dbReference type="Proteomes" id="UP000813462"/>
    </source>
</evidence>
<evidence type="ECO:0000313" key="13">
    <source>
        <dbReference type="EMBL" id="KAH7511196.1"/>
    </source>
</evidence>
<comment type="catalytic activity">
    <reaction evidence="6 11">
        <text>L-threonyl-[protein] + ATP = O-phospho-L-threonyl-[protein] + ADP + H(+)</text>
        <dbReference type="Rhea" id="RHEA:46608"/>
        <dbReference type="Rhea" id="RHEA-COMP:11060"/>
        <dbReference type="Rhea" id="RHEA-COMP:11605"/>
        <dbReference type="ChEBI" id="CHEBI:15378"/>
        <dbReference type="ChEBI" id="CHEBI:30013"/>
        <dbReference type="ChEBI" id="CHEBI:30616"/>
        <dbReference type="ChEBI" id="CHEBI:61977"/>
        <dbReference type="ChEBI" id="CHEBI:456216"/>
        <dbReference type="EC" id="2.7.11.1"/>
    </reaction>
</comment>
<dbReference type="Gene3D" id="3.30.200.20">
    <property type="entry name" value="Phosphorylase Kinase, domain 1"/>
    <property type="match status" value="1"/>
</dbReference>
<sequence>MAKRPLLFTTVSHHTLLSFFLTPSLSFSSSHLFLSNHSKPPVPPILLLRRIASSATPTPPLSHPHHRRRLPSLPLPPETLAQKIGKSIRRPGAASKARVYTDVNVIRPKDYWDYESLTVQWGEQDDYEVVRKVGRGKYSEVFEGVHCTDNEKCIIKILKPVKKKKICVFVFSESNAVMIKREIKILQNLCGGPNIVKLLDIVRDQQSKTPSLIFEYVNNTDFKVLYPTLSDYDIRFYIYELLKASCWSLISPYNNIALDYCHSQGIMHRDVKPHNVMIDHEQRKLRLIDWGLAEFYHPAKEYNVRVASRYFKGPELLVDLQDYDYSLDLWSLGCMFAGMIFRKEPFFYGHDNHDQLVKIAKVLGTDELNAYLNKYRIELDPHLAALVGRHSRKPWTKFINVDNQHLALPEAIDFVDKLLRYDHQERPTAKEAMAHPYFYPIRNAESSRTRA</sequence>
<evidence type="ECO:0000256" key="10">
    <source>
        <dbReference type="RuleBase" id="RU000304"/>
    </source>
</evidence>
<dbReference type="GO" id="GO:0051726">
    <property type="term" value="P:regulation of cell cycle"/>
    <property type="evidence" value="ECO:0007669"/>
    <property type="project" value="TreeGrafter"/>
</dbReference>
<keyword evidence="4 11" id="KW-0418">Kinase</keyword>
<evidence type="ECO:0000259" key="12">
    <source>
        <dbReference type="PROSITE" id="PS50011"/>
    </source>
</evidence>
<evidence type="ECO:0000256" key="5">
    <source>
        <dbReference type="ARBA" id="ARBA00022840"/>
    </source>
</evidence>
<dbReference type="Pfam" id="PF00069">
    <property type="entry name" value="Pkinase"/>
    <property type="match status" value="1"/>
</dbReference>
<name>A0A978U9G1_ZIZJJ</name>
<keyword evidence="2 11" id="KW-0808">Transferase</keyword>
<dbReference type="PANTHER" id="PTHR24054:SF0">
    <property type="entry name" value="CASEIN KINASE II SUBUNIT ALPHA"/>
    <property type="match status" value="1"/>
</dbReference>
<keyword evidence="3 9" id="KW-0547">Nucleotide-binding</keyword>
<dbReference type="Gene3D" id="1.10.510.10">
    <property type="entry name" value="Transferase(Phosphotransferase) domain 1"/>
    <property type="match status" value="1"/>
</dbReference>
<keyword evidence="1 10" id="KW-0723">Serine/threonine-protein kinase</keyword>
<accession>A0A978U9G1</accession>
<keyword evidence="5 9" id="KW-0067">ATP-binding</keyword>
<evidence type="ECO:0000256" key="3">
    <source>
        <dbReference type="ARBA" id="ARBA00022741"/>
    </source>
</evidence>
<comment type="caution">
    <text evidence="13">The sequence shown here is derived from an EMBL/GenBank/DDBJ whole genome shotgun (WGS) entry which is preliminary data.</text>
</comment>
<evidence type="ECO:0000256" key="7">
    <source>
        <dbReference type="ARBA" id="ARBA00048679"/>
    </source>
</evidence>
<dbReference type="GO" id="GO:0005524">
    <property type="term" value="F:ATP binding"/>
    <property type="evidence" value="ECO:0007669"/>
    <property type="project" value="UniProtKB-UniRule"/>
</dbReference>
<evidence type="ECO:0000256" key="8">
    <source>
        <dbReference type="ARBA" id="ARBA00061236"/>
    </source>
</evidence>
<dbReference type="EMBL" id="JAEACU010000195">
    <property type="protein sequence ID" value="KAH7511196.1"/>
    <property type="molecule type" value="Genomic_DNA"/>
</dbReference>
<dbReference type="PROSITE" id="PS00107">
    <property type="entry name" value="PROTEIN_KINASE_ATP"/>
    <property type="match status" value="1"/>
</dbReference>
<dbReference type="GO" id="GO:0106310">
    <property type="term" value="F:protein serine kinase activity"/>
    <property type="evidence" value="ECO:0007669"/>
    <property type="project" value="UniProtKB-UniRule"/>
</dbReference>
<dbReference type="InterPro" id="IPR011009">
    <property type="entry name" value="Kinase-like_dom_sf"/>
</dbReference>
<comment type="function">
    <text evidence="11">Casein kinases are operationally defined by their preferential utilization of acidic proteins as substrates.</text>
</comment>